<feature type="region of interest" description="Disordered" evidence="1">
    <location>
        <begin position="310"/>
        <end position="331"/>
    </location>
</feature>
<proteinExistence type="predicted"/>
<dbReference type="PANTHER" id="PTHR37804:SF1">
    <property type="entry name" value="CDAA REGULATORY PROTEIN CDAR"/>
    <property type="match status" value="1"/>
</dbReference>
<protein>
    <submittedName>
        <fullName evidence="2">YbbR-like domain-containing protein</fullName>
    </submittedName>
</protein>
<dbReference type="PANTHER" id="PTHR37804">
    <property type="entry name" value="CDAA REGULATORY PROTEIN CDAR"/>
    <property type="match status" value="1"/>
</dbReference>
<dbReference type="RefSeq" id="WP_381437681.1">
    <property type="nucleotide sequence ID" value="NZ_JBHSNO010000009.1"/>
</dbReference>
<name>A0ABW0TMQ1_9BACL</name>
<accession>A0ABW0TMQ1</accession>
<reference evidence="3" key="1">
    <citation type="journal article" date="2019" name="Int. J. Syst. Evol. Microbiol.">
        <title>The Global Catalogue of Microorganisms (GCM) 10K type strain sequencing project: providing services to taxonomists for standard genome sequencing and annotation.</title>
        <authorList>
            <consortium name="The Broad Institute Genomics Platform"/>
            <consortium name="The Broad Institute Genome Sequencing Center for Infectious Disease"/>
            <person name="Wu L."/>
            <person name="Ma J."/>
        </authorList>
    </citation>
    <scope>NUCLEOTIDE SEQUENCE [LARGE SCALE GENOMIC DNA]</scope>
    <source>
        <strain evidence="3">CGMCC 4.1434</strain>
    </source>
</reference>
<sequence>MDKFMDSPWFLRFTALFLALILFFSVKAEDEKLVGKAVGDTVDAIPDVPVDVYYDNENLVVTGVPETVNITIEGPTNLVQSTKLLKDFTVRADLSNLTLGQHTVRLQTENISEKLDVRIDPATIDVMIEEKITRSFRVDPEINERLLAEDFHIVKMDVTPSTIEVTGAKSIVEAISFVKASATGEQGINQTFEQQARVRVLDRDLNKLNVTIVPEQVNVKVEVAEYNKEVPIVLKKSGAPTSNVTINSVSTKEEVITLFGPKKVLDQIKELEVDVDLSQVKEQEMTLEVALKKPKGITKMSLDKIKVQVNASSSEEDMEEVNAPEEPEKEEQIATKEFQDIPVKVNGLDEKFKGSFQKPEDGMTDLTITAEQNVIDKLEKTDFVIYVDASGVTDEGEQNLPISVEGPQNVSWKITDTEAIMHIELA</sequence>
<dbReference type="Gene3D" id="2.170.120.40">
    <property type="entry name" value="YbbR-like domain"/>
    <property type="match status" value="2"/>
</dbReference>
<keyword evidence="3" id="KW-1185">Reference proteome</keyword>
<gene>
    <name evidence="2" type="ORF">ACFPRA_17745</name>
</gene>
<evidence type="ECO:0000313" key="2">
    <source>
        <dbReference type="EMBL" id="MFC5590746.1"/>
    </source>
</evidence>
<dbReference type="Pfam" id="PF07949">
    <property type="entry name" value="YbbR"/>
    <property type="match status" value="3"/>
</dbReference>
<feature type="compositionally biased region" description="Acidic residues" evidence="1">
    <location>
        <begin position="314"/>
        <end position="329"/>
    </location>
</feature>
<comment type="caution">
    <text evidence="2">The sequence shown here is derived from an EMBL/GenBank/DDBJ whole genome shotgun (WGS) entry which is preliminary data.</text>
</comment>
<dbReference type="InterPro" id="IPR012505">
    <property type="entry name" value="YbbR"/>
</dbReference>
<dbReference type="InterPro" id="IPR053154">
    <property type="entry name" value="c-di-AMP_regulator"/>
</dbReference>
<evidence type="ECO:0000313" key="3">
    <source>
        <dbReference type="Proteomes" id="UP001596109"/>
    </source>
</evidence>
<dbReference type="Proteomes" id="UP001596109">
    <property type="component" value="Unassembled WGS sequence"/>
</dbReference>
<dbReference type="Gene3D" id="2.170.120.30">
    <property type="match status" value="2"/>
</dbReference>
<dbReference type="EMBL" id="JBHSNO010000009">
    <property type="protein sequence ID" value="MFC5590746.1"/>
    <property type="molecule type" value="Genomic_DNA"/>
</dbReference>
<organism evidence="2 3">
    <name type="scientific">Sporosarcina soli</name>
    <dbReference type="NCBI Taxonomy" id="334736"/>
    <lineage>
        <taxon>Bacteria</taxon>
        <taxon>Bacillati</taxon>
        <taxon>Bacillota</taxon>
        <taxon>Bacilli</taxon>
        <taxon>Bacillales</taxon>
        <taxon>Caryophanaceae</taxon>
        <taxon>Sporosarcina</taxon>
    </lineage>
</organism>
<evidence type="ECO:0000256" key="1">
    <source>
        <dbReference type="SAM" id="MobiDB-lite"/>
    </source>
</evidence>